<evidence type="ECO:0000256" key="5">
    <source>
        <dbReference type="ARBA" id="ARBA00022692"/>
    </source>
</evidence>
<reference evidence="17 18" key="1">
    <citation type="journal article" date="2018" name="Parasitology">
        <title>The reduced genome of Candidatus Kinetoplastibacterium sorsogonicusi, the endosymbiont of Kentomonas sorsogonicus (Trypanosomatidae): loss of the haem-synthesis pathway.</title>
        <authorList>
            <person name="Silva F.M."/>
            <person name="Kostygov A.Y."/>
            <person name="Spodareva V.V."/>
            <person name="Butenko A."/>
            <person name="Tossou R."/>
            <person name="Lukes J."/>
            <person name="Yurchenko V."/>
            <person name="Alves J.M.P."/>
        </authorList>
    </citation>
    <scope>NUCLEOTIDE SEQUENCE [LARGE SCALE GENOMIC DNA]</scope>
    <source>
        <strain evidence="17 18">MF-08</strain>
    </source>
</reference>
<evidence type="ECO:0000256" key="3">
    <source>
        <dbReference type="ARBA" id="ARBA00022475"/>
    </source>
</evidence>
<dbReference type="NCBIfam" id="NF004411">
    <property type="entry name" value="PRK05759.1-2"/>
    <property type="match status" value="1"/>
</dbReference>
<evidence type="ECO:0000256" key="9">
    <source>
        <dbReference type="ARBA" id="ARBA00023136"/>
    </source>
</evidence>
<evidence type="ECO:0000256" key="7">
    <source>
        <dbReference type="ARBA" id="ARBA00022989"/>
    </source>
</evidence>
<evidence type="ECO:0000256" key="6">
    <source>
        <dbReference type="ARBA" id="ARBA00022781"/>
    </source>
</evidence>
<evidence type="ECO:0000256" key="11">
    <source>
        <dbReference type="ARBA" id="ARBA00025198"/>
    </source>
</evidence>
<dbReference type="HAMAP" id="MF_01398">
    <property type="entry name" value="ATP_synth_b_bprime"/>
    <property type="match status" value="1"/>
</dbReference>
<organism evidence="17 18">
    <name type="scientific">Candidatus Kinetoplastidibacterium kentomonadis</name>
    <dbReference type="NCBI Taxonomy" id="1576550"/>
    <lineage>
        <taxon>Bacteria</taxon>
        <taxon>Pseudomonadati</taxon>
        <taxon>Pseudomonadota</taxon>
        <taxon>Betaproteobacteria</taxon>
        <taxon>Candidatus Kinetoplastidibacterium</taxon>
    </lineage>
</organism>
<evidence type="ECO:0000256" key="2">
    <source>
        <dbReference type="ARBA" id="ARBA00022448"/>
    </source>
</evidence>
<comment type="similarity">
    <text evidence="1 15 16">Belongs to the ATPase B chain family.</text>
</comment>
<dbReference type="PANTHER" id="PTHR33445">
    <property type="entry name" value="ATP SYNTHASE SUBUNIT B', CHLOROPLASTIC"/>
    <property type="match status" value="1"/>
</dbReference>
<dbReference type="InterPro" id="IPR050059">
    <property type="entry name" value="ATP_synthase_B_chain"/>
</dbReference>
<keyword evidence="6 15" id="KW-0375">Hydrogen ion transport</keyword>
<dbReference type="GO" id="GO:0012505">
    <property type="term" value="C:endomembrane system"/>
    <property type="evidence" value="ECO:0007669"/>
    <property type="project" value="UniProtKB-SubCell"/>
</dbReference>
<comment type="subcellular location">
    <subcellularLocation>
        <location evidence="15">Cell membrane</location>
        <topology evidence="15">Single-pass membrane protein</topology>
    </subcellularLocation>
    <subcellularLocation>
        <location evidence="14">Endomembrane system</location>
        <topology evidence="14">Single-pass membrane protein</topology>
    </subcellularLocation>
</comment>
<keyword evidence="5 15" id="KW-0812">Transmembrane</keyword>
<dbReference type="GO" id="GO:0045259">
    <property type="term" value="C:proton-transporting ATP synthase complex"/>
    <property type="evidence" value="ECO:0007669"/>
    <property type="project" value="UniProtKB-KW"/>
</dbReference>
<dbReference type="Pfam" id="PF00430">
    <property type="entry name" value="ATP-synt_B"/>
    <property type="match status" value="1"/>
</dbReference>
<evidence type="ECO:0000256" key="14">
    <source>
        <dbReference type="ARBA" id="ARBA00037847"/>
    </source>
</evidence>
<comment type="function">
    <text evidence="11 15">F(1)F(0) ATP synthase produces ATP from ADP in the presence of a proton or sodium gradient. F-type ATPases consist of two structural domains, F(1) containing the extramembraneous catalytic core and F(0) containing the membrane proton channel, linked together by a central stalk and a peripheral stalk. During catalysis, ATP synthesis in the catalytic domain of F(1) is coupled via a rotary mechanism of the central stalk subunits to proton translocation.</text>
</comment>
<gene>
    <name evidence="15 17" type="primary">atpF</name>
    <name evidence="17" type="ORF">CKSOR_00051</name>
</gene>
<evidence type="ECO:0000256" key="16">
    <source>
        <dbReference type="RuleBase" id="RU003848"/>
    </source>
</evidence>
<keyword evidence="8 15" id="KW-0406">Ion transport</keyword>
<dbReference type="InterPro" id="IPR005864">
    <property type="entry name" value="ATP_synth_F0_bsu_bac"/>
</dbReference>
<protein>
    <recommendedName>
        <fullName evidence="15">ATP synthase subunit b</fullName>
    </recommendedName>
    <alternativeName>
        <fullName evidence="15">ATP synthase F(0) sector subunit b</fullName>
    </alternativeName>
    <alternativeName>
        <fullName evidence="15">ATPase subunit I</fullName>
    </alternativeName>
    <alternativeName>
        <fullName evidence="15">F-type ATPase subunit b</fullName>
        <shortName evidence="15">F-ATPase subunit b</shortName>
    </alternativeName>
</protein>
<comment type="subunit">
    <text evidence="15">F-type ATPases have 2 components, F(1) - the catalytic core - and F(0) - the membrane proton channel. F(1) has five subunits: alpha(3), beta(3), gamma(1), delta(1), epsilon(1). F(0) has three main subunits: a(1), b(2) and c(10-14). The alpha and beta chains form an alternating ring which encloses part of the gamma chain. F(1) is attached to F(0) by a central stalk formed by the gamma and epsilon chains, while a peripheral stalk is formed by the delta and b chains.</text>
</comment>
<dbReference type="NCBIfam" id="TIGR01144">
    <property type="entry name" value="ATP_synt_b"/>
    <property type="match status" value="1"/>
</dbReference>
<keyword evidence="18" id="KW-1185">Reference proteome</keyword>
<sequence>MNLNATVFFQVCVFFILGLFTMKFVWPPIIKAIDERRQKVSKALLDAEKIKVDLIEAEKKIAIMHNQAQLDIKKRYAEVEKKITVMLEKAKIDANYERSKLLDHTQKEIEQMINNNRNLLREELSKLVILGAEKILKREVDVKIHSDLISTLKSQL</sequence>
<keyword evidence="4 15" id="KW-0138">CF(0)</keyword>
<dbReference type="OrthoDB" id="9788020at2"/>
<comment type="function">
    <text evidence="12">Component of the F(0) channel, it forms part of the peripheral stalk, linking F(1) to F(0). The b'-subunit is a diverged and duplicated form of b found in plants and photosynthetic bacteria.</text>
</comment>
<dbReference type="EMBL" id="CP025628">
    <property type="protein sequence ID" value="AWD32196.1"/>
    <property type="molecule type" value="Genomic_DNA"/>
</dbReference>
<dbReference type="Gene3D" id="1.20.5.620">
    <property type="entry name" value="F1F0 ATP synthase subunit B, membrane domain"/>
    <property type="match status" value="1"/>
</dbReference>
<keyword evidence="9 15" id="KW-0472">Membrane</keyword>
<dbReference type="KEGG" id="kso:CKSOR_00051"/>
<keyword evidence="10 15" id="KW-0066">ATP synthesis</keyword>
<evidence type="ECO:0000256" key="1">
    <source>
        <dbReference type="ARBA" id="ARBA00005513"/>
    </source>
</evidence>
<dbReference type="GO" id="GO:0046961">
    <property type="term" value="F:proton-transporting ATPase activity, rotational mechanism"/>
    <property type="evidence" value="ECO:0007669"/>
    <property type="project" value="TreeGrafter"/>
</dbReference>
<keyword evidence="3 15" id="KW-1003">Cell membrane</keyword>
<evidence type="ECO:0000313" key="18">
    <source>
        <dbReference type="Proteomes" id="UP000266796"/>
    </source>
</evidence>
<dbReference type="AlphaFoldDB" id="A0A3Q8EQY9"/>
<dbReference type="Proteomes" id="UP000266796">
    <property type="component" value="Chromosome"/>
</dbReference>
<dbReference type="GO" id="GO:0005886">
    <property type="term" value="C:plasma membrane"/>
    <property type="evidence" value="ECO:0007669"/>
    <property type="project" value="UniProtKB-SubCell"/>
</dbReference>
<evidence type="ECO:0000256" key="8">
    <source>
        <dbReference type="ARBA" id="ARBA00023065"/>
    </source>
</evidence>
<comment type="subunit">
    <text evidence="13">F-type ATPases have 2 components, F(1) - the catalytic core - and F(0) - the membrane proton channel. F(1) has five subunits: alpha(3), beta(3), gamma(1), delta(1), epsilon(1). F(0) has four main subunits: a(1), b(2) and c(10-14). The alpha and beta chains form an alternating ring which encloses part of the gamma chain. F(1) is attached to F(0) by a central stalk formed by the gamma and epsilon chains, while a peripheral stalk is formed by the delta and b chains.</text>
</comment>
<keyword evidence="2 15" id="KW-0813">Transport</keyword>
<evidence type="ECO:0000256" key="4">
    <source>
        <dbReference type="ARBA" id="ARBA00022547"/>
    </source>
</evidence>
<dbReference type="PANTHER" id="PTHR33445:SF1">
    <property type="entry name" value="ATP SYNTHASE SUBUNIT B"/>
    <property type="match status" value="1"/>
</dbReference>
<evidence type="ECO:0000256" key="12">
    <source>
        <dbReference type="ARBA" id="ARBA00025614"/>
    </source>
</evidence>
<feature type="transmembrane region" description="Helical" evidence="15">
    <location>
        <begin position="6"/>
        <end position="26"/>
    </location>
</feature>
<name>A0A3Q8EQY9_9PROT</name>
<dbReference type="CDD" id="cd06503">
    <property type="entry name" value="ATP-synt_Fo_b"/>
    <property type="match status" value="1"/>
</dbReference>
<dbReference type="InterPro" id="IPR002146">
    <property type="entry name" value="ATP_synth_b/b'su_bac/chlpt"/>
</dbReference>
<evidence type="ECO:0000313" key="17">
    <source>
        <dbReference type="EMBL" id="AWD32196.1"/>
    </source>
</evidence>
<evidence type="ECO:0000256" key="15">
    <source>
        <dbReference type="HAMAP-Rule" id="MF_01398"/>
    </source>
</evidence>
<evidence type="ECO:0000256" key="13">
    <source>
        <dbReference type="ARBA" id="ARBA00026054"/>
    </source>
</evidence>
<keyword evidence="7 15" id="KW-1133">Transmembrane helix</keyword>
<dbReference type="GO" id="GO:0046933">
    <property type="term" value="F:proton-transporting ATP synthase activity, rotational mechanism"/>
    <property type="evidence" value="ECO:0007669"/>
    <property type="project" value="UniProtKB-UniRule"/>
</dbReference>
<accession>A0A3Q8EQY9</accession>
<evidence type="ECO:0000256" key="10">
    <source>
        <dbReference type="ARBA" id="ARBA00023310"/>
    </source>
</evidence>
<proteinExistence type="inferred from homology"/>